<evidence type="ECO:0000313" key="2">
    <source>
        <dbReference type="EMBL" id="POP52111.1"/>
    </source>
</evidence>
<dbReference type="Proteomes" id="UP000237222">
    <property type="component" value="Unassembled WGS sequence"/>
</dbReference>
<dbReference type="Pfam" id="PF13430">
    <property type="entry name" value="DUF4112"/>
    <property type="match status" value="1"/>
</dbReference>
<protein>
    <submittedName>
        <fullName evidence="2">DUF4112 domain-containing protein</fullName>
    </submittedName>
</protein>
<evidence type="ECO:0000313" key="3">
    <source>
        <dbReference type="EMBL" id="RNL66484.1"/>
    </source>
</evidence>
<evidence type="ECO:0000313" key="5">
    <source>
        <dbReference type="Proteomes" id="UP000274695"/>
    </source>
</evidence>
<keyword evidence="5" id="KW-1185">Reference proteome</keyword>
<dbReference type="Proteomes" id="UP000274695">
    <property type="component" value="Unassembled WGS sequence"/>
</dbReference>
<gene>
    <name evidence="2" type="ORF">C0068_13985</name>
    <name evidence="3" type="ORF">D0911_05440</name>
</gene>
<dbReference type="EMBL" id="RHGB01000004">
    <property type="protein sequence ID" value="RNL66484.1"/>
    <property type="molecule type" value="Genomic_DNA"/>
</dbReference>
<dbReference type="InterPro" id="IPR025187">
    <property type="entry name" value="DUF4112"/>
</dbReference>
<reference evidence="3 5" key="2">
    <citation type="submission" date="2018-10" db="EMBL/GenBank/DDBJ databases">
        <title>Draft genome sequence of Zhongshania sp. DSW25-10.</title>
        <authorList>
            <person name="Oh J."/>
        </authorList>
    </citation>
    <scope>NUCLEOTIDE SEQUENCE [LARGE SCALE GENOMIC DNA]</scope>
    <source>
        <strain evidence="3 5">DSW25-10</strain>
    </source>
</reference>
<reference evidence="2" key="1">
    <citation type="submission" date="2018-01" db="EMBL/GenBank/DDBJ databases">
        <authorList>
            <person name="Yu X.-D."/>
        </authorList>
    </citation>
    <scope>NUCLEOTIDE SEQUENCE</scope>
    <source>
        <strain evidence="2">ZX-21</strain>
    </source>
</reference>
<keyword evidence="1" id="KW-0472">Membrane</keyword>
<evidence type="ECO:0000256" key="1">
    <source>
        <dbReference type="SAM" id="Phobius"/>
    </source>
</evidence>
<dbReference type="PANTHER" id="PTHR35519">
    <property type="entry name" value="MEMBRANE PROTEINS"/>
    <property type="match status" value="1"/>
</dbReference>
<dbReference type="EMBL" id="PQGG01000031">
    <property type="protein sequence ID" value="POP52111.1"/>
    <property type="molecule type" value="Genomic_DNA"/>
</dbReference>
<name>A0A2S4HEI9_9GAMM</name>
<sequence>MISQDADQRLKRSRKIANLLDGAWGIPHTPWRFGVDALLGLLPVAGDLVSALLGLSIVWQAHKLGAPRTLKLRMLANIGLDFLLGSIPIIGDIADVAYRKNIRNTDLLEAWLKK</sequence>
<feature type="transmembrane region" description="Helical" evidence="1">
    <location>
        <begin position="37"/>
        <end position="59"/>
    </location>
</feature>
<evidence type="ECO:0000313" key="4">
    <source>
        <dbReference type="Proteomes" id="UP000237222"/>
    </source>
</evidence>
<dbReference type="AlphaFoldDB" id="A0A2S4HEI9"/>
<dbReference type="PANTHER" id="PTHR35519:SF2">
    <property type="entry name" value="PH DOMAIN PROTEIN"/>
    <property type="match status" value="1"/>
</dbReference>
<keyword evidence="1" id="KW-0812">Transmembrane</keyword>
<organism evidence="2 4">
    <name type="scientific">Zhongshania marina</name>
    <dbReference type="NCBI Taxonomy" id="2304603"/>
    <lineage>
        <taxon>Bacteria</taxon>
        <taxon>Pseudomonadati</taxon>
        <taxon>Pseudomonadota</taxon>
        <taxon>Gammaproteobacteria</taxon>
        <taxon>Cellvibrionales</taxon>
        <taxon>Spongiibacteraceae</taxon>
        <taxon>Zhongshania</taxon>
    </lineage>
</organism>
<dbReference type="RefSeq" id="WP_103685094.1">
    <property type="nucleotide sequence ID" value="NZ_PQGG01000031.1"/>
</dbReference>
<keyword evidence="1" id="KW-1133">Transmembrane helix</keyword>
<comment type="caution">
    <text evidence="2">The sequence shown here is derived from an EMBL/GenBank/DDBJ whole genome shotgun (WGS) entry which is preliminary data.</text>
</comment>
<proteinExistence type="predicted"/>
<dbReference type="OrthoDB" id="513552at2"/>
<accession>A0A2S4HEI9</accession>